<dbReference type="OrthoDB" id="4232400at2759"/>
<dbReference type="AlphaFoldDB" id="A0A5N7CAR5"/>
<dbReference type="EMBL" id="ML735247">
    <property type="protein sequence ID" value="KAE8391240.1"/>
    <property type="molecule type" value="Genomic_DNA"/>
</dbReference>
<name>A0A5N7CAR5_PETAA</name>
<evidence type="ECO:0000313" key="1">
    <source>
        <dbReference type="EMBL" id="KAE8391240.1"/>
    </source>
</evidence>
<dbReference type="PANTHER" id="PTHR40628:SF1">
    <property type="entry name" value="CHROMO DOMAIN-CONTAINING PROTEIN"/>
    <property type="match status" value="1"/>
</dbReference>
<accession>A0A5N7CAR5</accession>
<dbReference type="PANTHER" id="PTHR40628">
    <property type="entry name" value="CHROMO DOMAIN-CONTAINING PROTEIN"/>
    <property type="match status" value="1"/>
</dbReference>
<reference evidence="1" key="1">
    <citation type="submission" date="2019-04" db="EMBL/GenBank/DDBJ databases">
        <title>Friends and foes A comparative genomics studyof 23 Aspergillus species from section Flavi.</title>
        <authorList>
            <consortium name="DOE Joint Genome Institute"/>
            <person name="Kjaerbolling I."/>
            <person name="Vesth T."/>
            <person name="Frisvad J.C."/>
            <person name="Nybo J.L."/>
            <person name="Theobald S."/>
            <person name="Kildgaard S."/>
            <person name="Isbrandt T."/>
            <person name="Kuo A."/>
            <person name="Sato A."/>
            <person name="Lyhne E.K."/>
            <person name="Kogle M.E."/>
            <person name="Wiebenga A."/>
            <person name="Kun R.S."/>
            <person name="Lubbers R.J."/>
            <person name="Makela M.R."/>
            <person name="Barry K."/>
            <person name="Chovatia M."/>
            <person name="Clum A."/>
            <person name="Daum C."/>
            <person name="Haridas S."/>
            <person name="He G."/>
            <person name="LaButti K."/>
            <person name="Lipzen A."/>
            <person name="Mondo S."/>
            <person name="Riley R."/>
            <person name="Salamov A."/>
            <person name="Simmons B.A."/>
            <person name="Magnuson J.K."/>
            <person name="Henrissat B."/>
            <person name="Mortensen U.H."/>
            <person name="Larsen T.O."/>
            <person name="Devries R.P."/>
            <person name="Grigoriev I.V."/>
            <person name="Machida M."/>
            <person name="Baker S.E."/>
            <person name="Andersen M.R."/>
        </authorList>
    </citation>
    <scope>NUCLEOTIDE SEQUENCE [LARGE SCALE GENOMIC DNA]</scope>
    <source>
        <strain evidence="1">IBT 14317</strain>
    </source>
</reference>
<protein>
    <submittedName>
        <fullName evidence="1">Uncharacterized protein</fullName>
    </submittedName>
</protein>
<sequence length="142" mass="14931">MPLKIAVGSATITHRSCPFSRTCLGTRSKVVGIGTVDFPTKISPTQTGPSSHGVLHLKKVLHAPSIICNIIGQPLLDDCNVLTSFSESSLGSSGSITNLSDGRSVAYFNPLNRGTRCSKSGLAGFQSAPSLGHRLLTRPRNT</sequence>
<proteinExistence type="predicted"/>
<dbReference type="Proteomes" id="UP000326877">
    <property type="component" value="Unassembled WGS sequence"/>
</dbReference>
<organism evidence="1">
    <name type="scientific">Petromyces alliaceus</name>
    <name type="common">Aspergillus alliaceus</name>
    <dbReference type="NCBI Taxonomy" id="209559"/>
    <lineage>
        <taxon>Eukaryota</taxon>
        <taxon>Fungi</taxon>
        <taxon>Dikarya</taxon>
        <taxon>Ascomycota</taxon>
        <taxon>Pezizomycotina</taxon>
        <taxon>Eurotiomycetes</taxon>
        <taxon>Eurotiomycetidae</taxon>
        <taxon>Eurotiales</taxon>
        <taxon>Aspergillaceae</taxon>
        <taxon>Aspergillus</taxon>
        <taxon>Aspergillus subgen. Circumdati</taxon>
    </lineage>
</organism>
<gene>
    <name evidence="1" type="ORF">BDV23DRAFT_153679</name>
</gene>